<sequence>MRAQQRLSQAFQNCLDSLLDRSRAYTLAVRRIESLVSAGLGQEAMVNEVRSEILMLQMQLAEIEEAFRQKGAEIAARQLLVEHLPITIEREDHDELG</sequence>
<dbReference type="AlphaFoldDB" id="A0A6B1YL95"/>
<protein>
    <submittedName>
        <fullName evidence="1">Uncharacterized protein</fullName>
    </submittedName>
</protein>
<dbReference type="EMBL" id="WXZT01000059">
    <property type="protein sequence ID" value="MZZ17731.1"/>
    <property type="molecule type" value="Genomic_DNA"/>
</dbReference>
<organism evidence="1 2">
    <name type="scientific">Pseudomonas aeruginosa</name>
    <dbReference type="NCBI Taxonomy" id="287"/>
    <lineage>
        <taxon>Bacteria</taxon>
        <taxon>Pseudomonadati</taxon>
        <taxon>Pseudomonadota</taxon>
        <taxon>Gammaproteobacteria</taxon>
        <taxon>Pseudomonadales</taxon>
        <taxon>Pseudomonadaceae</taxon>
        <taxon>Pseudomonas</taxon>
    </lineage>
</organism>
<dbReference type="RefSeq" id="WP_042159174.1">
    <property type="nucleotide sequence ID" value="NZ_CATOWT010000027.1"/>
</dbReference>
<reference evidence="1" key="1">
    <citation type="submission" date="2020-01" db="EMBL/GenBank/DDBJ databases">
        <title>Bacteria Cultured from War Wounds Associated with the Conflict in Eastern Ukraine.</title>
        <authorList>
            <person name="Snesrud E."/>
            <person name="Galac M.R."/>
            <person name="Mc Gann P."/>
            <person name="Valentine K."/>
            <person name="Viacheslav K."/>
        </authorList>
    </citation>
    <scope>NUCLEOTIDE SEQUENCE</scope>
    <source>
        <strain evidence="1">VNMU148</strain>
    </source>
</reference>
<comment type="caution">
    <text evidence="1">The sequence shown here is derived from an EMBL/GenBank/DDBJ whole genome shotgun (WGS) entry which is preliminary data.</text>
</comment>
<name>A0A6B1YL95_PSEAI</name>
<dbReference type="Proteomes" id="UP000644192">
    <property type="component" value="Unassembled WGS sequence"/>
</dbReference>
<accession>A0A6B1YL95</accession>
<proteinExistence type="predicted"/>
<evidence type="ECO:0000313" key="1">
    <source>
        <dbReference type="EMBL" id="MZZ17731.1"/>
    </source>
</evidence>
<gene>
    <name evidence="1" type="ORF">GUL26_36370</name>
</gene>
<evidence type="ECO:0000313" key="2">
    <source>
        <dbReference type="Proteomes" id="UP000644192"/>
    </source>
</evidence>